<keyword evidence="3" id="KW-1185">Reference proteome</keyword>
<dbReference type="Proteomes" id="UP000316181">
    <property type="component" value="Unassembled WGS sequence"/>
</dbReference>
<keyword evidence="1" id="KW-0472">Membrane</keyword>
<dbReference type="EMBL" id="VFNV01000001">
    <property type="protein sequence ID" value="TQK76420.1"/>
    <property type="molecule type" value="Genomic_DNA"/>
</dbReference>
<gene>
    <name evidence="2" type="ORF">FB389_1091</name>
</gene>
<evidence type="ECO:0000313" key="2">
    <source>
        <dbReference type="EMBL" id="TQK76420.1"/>
    </source>
</evidence>
<dbReference type="AlphaFoldDB" id="A0A542SP71"/>
<reference evidence="2 3" key="1">
    <citation type="submission" date="2019-06" db="EMBL/GenBank/DDBJ databases">
        <title>Sequencing the genomes of 1000 actinobacteria strains.</title>
        <authorList>
            <person name="Klenk H.-P."/>
        </authorList>
    </citation>
    <scope>NUCLEOTIDE SEQUENCE [LARGE SCALE GENOMIC DNA]</scope>
    <source>
        <strain evidence="2 3">DSM 10596</strain>
    </source>
</reference>
<accession>A0A542SP71</accession>
<protein>
    <recommendedName>
        <fullName evidence="4">Tight adherence protein B</fullName>
    </recommendedName>
</protein>
<evidence type="ECO:0000256" key="1">
    <source>
        <dbReference type="SAM" id="Phobius"/>
    </source>
</evidence>
<keyword evidence="1" id="KW-0812">Transmembrane</keyword>
<keyword evidence="1" id="KW-1133">Transmembrane helix</keyword>
<evidence type="ECO:0000313" key="3">
    <source>
        <dbReference type="Proteomes" id="UP000316181"/>
    </source>
</evidence>
<name>A0A542SP71_9MICO</name>
<comment type="caution">
    <text evidence="2">The sequence shown here is derived from an EMBL/GenBank/DDBJ whole genome shotgun (WGS) entry which is preliminary data.</text>
</comment>
<evidence type="ECO:0008006" key="4">
    <source>
        <dbReference type="Google" id="ProtNLM"/>
    </source>
</evidence>
<feature type="transmembrane region" description="Helical" evidence="1">
    <location>
        <begin position="152"/>
        <end position="172"/>
    </location>
</feature>
<feature type="transmembrane region" description="Helical" evidence="1">
    <location>
        <begin position="178"/>
        <end position="199"/>
    </location>
</feature>
<sequence length="220" mass="22154">MIRAIGVARLGTDAPAGGMFGGDVAAALESVASSMRVGAPPQEAWRAAGVNCGADGVPTPKALVAAWDLGQVGGTLRGVGRGRMPDSSRGSGPTGGLHAYARAVHVVAGMSRELGSPLADVVSQIASSIRSHEEAQRARATAFAGPKMSARVMMALPLVAALLSALLGVRVWEIYVDGGFGTMSAVAGLGFLAAGVRWVGTILARAELAAVRQTRAGGGR</sequence>
<organism evidence="2 3">
    <name type="scientific">Rarobacter incanus</name>
    <dbReference type="NCBI Taxonomy" id="153494"/>
    <lineage>
        <taxon>Bacteria</taxon>
        <taxon>Bacillati</taxon>
        <taxon>Actinomycetota</taxon>
        <taxon>Actinomycetes</taxon>
        <taxon>Micrococcales</taxon>
        <taxon>Rarobacteraceae</taxon>
        <taxon>Rarobacter</taxon>
    </lineage>
</organism>
<proteinExistence type="predicted"/>